<protein>
    <submittedName>
        <fullName evidence="2">Uncharacterized protein</fullName>
    </submittedName>
</protein>
<dbReference type="EMBL" id="QPJM01000029">
    <property type="protein sequence ID" value="RCW78133.1"/>
    <property type="molecule type" value="Genomic_DNA"/>
</dbReference>
<evidence type="ECO:0000256" key="1">
    <source>
        <dbReference type="SAM" id="Phobius"/>
    </source>
</evidence>
<gene>
    <name evidence="2" type="ORF">C7476_1291</name>
</gene>
<dbReference type="Proteomes" id="UP000253324">
    <property type="component" value="Unassembled WGS sequence"/>
</dbReference>
<dbReference type="RefSeq" id="WP_210207823.1">
    <property type="nucleotide sequence ID" value="NZ_QPJM01000029.1"/>
</dbReference>
<feature type="transmembrane region" description="Helical" evidence="1">
    <location>
        <begin position="6"/>
        <end position="24"/>
    </location>
</feature>
<sequence>MGTGARVIIAIALFAAMGVGWLALQHLSFERDRTLSEWRSLSEAEDLLRQKPVPEAWPAGLFISERGLNTAL</sequence>
<accession>A0A368YD10</accession>
<keyword evidence="1" id="KW-1133">Transmembrane helix</keyword>
<proteinExistence type="predicted"/>
<name>A0A368YD10_9HYPH</name>
<keyword evidence="1" id="KW-0812">Transmembrane</keyword>
<dbReference type="AlphaFoldDB" id="A0A368YD10"/>
<organism evidence="2 3">
    <name type="scientific">Phyllobacterium bourgognense</name>
    <dbReference type="NCBI Taxonomy" id="314236"/>
    <lineage>
        <taxon>Bacteria</taxon>
        <taxon>Pseudomonadati</taxon>
        <taxon>Pseudomonadota</taxon>
        <taxon>Alphaproteobacteria</taxon>
        <taxon>Hyphomicrobiales</taxon>
        <taxon>Phyllobacteriaceae</taxon>
        <taxon>Phyllobacterium</taxon>
    </lineage>
</organism>
<reference evidence="2 3" key="1">
    <citation type="submission" date="2018-07" db="EMBL/GenBank/DDBJ databases">
        <title>Genomic Encyclopedia of Type Strains, Phase III (KMG-III): the genomes of soil and plant-associated and newly described type strains.</title>
        <authorList>
            <person name="Whitman W."/>
        </authorList>
    </citation>
    <scope>NUCLEOTIDE SEQUENCE [LARGE SCALE GENOMIC DNA]</scope>
    <source>
        <strain evidence="2 3">31-25a</strain>
    </source>
</reference>
<comment type="caution">
    <text evidence="2">The sequence shown here is derived from an EMBL/GenBank/DDBJ whole genome shotgun (WGS) entry which is preliminary data.</text>
</comment>
<evidence type="ECO:0000313" key="3">
    <source>
        <dbReference type="Proteomes" id="UP000253324"/>
    </source>
</evidence>
<feature type="non-terminal residue" evidence="2">
    <location>
        <position position="72"/>
    </location>
</feature>
<keyword evidence="1" id="KW-0472">Membrane</keyword>
<keyword evidence="3" id="KW-1185">Reference proteome</keyword>
<evidence type="ECO:0000313" key="2">
    <source>
        <dbReference type="EMBL" id="RCW78133.1"/>
    </source>
</evidence>